<dbReference type="InterPro" id="IPR001647">
    <property type="entry name" value="HTH_TetR"/>
</dbReference>
<dbReference type="InterPro" id="IPR050109">
    <property type="entry name" value="HTH-type_TetR-like_transc_reg"/>
</dbReference>
<proteinExistence type="predicted"/>
<evidence type="ECO:0000259" key="5">
    <source>
        <dbReference type="PROSITE" id="PS50977"/>
    </source>
</evidence>
<dbReference type="Proteomes" id="UP000295830">
    <property type="component" value="Unassembled WGS sequence"/>
</dbReference>
<name>A0A4R7JZY4_9GAMM</name>
<dbReference type="InterPro" id="IPR009057">
    <property type="entry name" value="Homeodomain-like_sf"/>
</dbReference>
<gene>
    <name evidence="6" type="ORF">DES49_0210</name>
</gene>
<dbReference type="PANTHER" id="PTHR30055:SF234">
    <property type="entry name" value="HTH-TYPE TRANSCRIPTIONAL REGULATOR BETI"/>
    <property type="match status" value="1"/>
</dbReference>
<dbReference type="InterPro" id="IPR036271">
    <property type="entry name" value="Tet_transcr_reg_TetR-rel_C_sf"/>
</dbReference>
<protein>
    <submittedName>
        <fullName evidence="6">TetR family transcriptional regulator</fullName>
    </submittedName>
</protein>
<dbReference type="PRINTS" id="PR00455">
    <property type="entry name" value="HTHTETR"/>
</dbReference>
<dbReference type="EMBL" id="SOAX01000001">
    <property type="protein sequence ID" value="TDT44111.1"/>
    <property type="molecule type" value="Genomic_DNA"/>
</dbReference>
<keyword evidence="7" id="KW-1185">Reference proteome</keyword>
<evidence type="ECO:0000313" key="7">
    <source>
        <dbReference type="Proteomes" id="UP000295830"/>
    </source>
</evidence>
<dbReference type="GO" id="GO:0003700">
    <property type="term" value="F:DNA-binding transcription factor activity"/>
    <property type="evidence" value="ECO:0007669"/>
    <property type="project" value="TreeGrafter"/>
</dbReference>
<dbReference type="SUPFAM" id="SSF48498">
    <property type="entry name" value="Tetracyclin repressor-like, C-terminal domain"/>
    <property type="match status" value="1"/>
</dbReference>
<feature type="DNA-binding region" description="H-T-H motif" evidence="4">
    <location>
        <begin position="32"/>
        <end position="51"/>
    </location>
</feature>
<dbReference type="OrthoDB" id="9798857at2"/>
<evidence type="ECO:0000256" key="2">
    <source>
        <dbReference type="ARBA" id="ARBA00023125"/>
    </source>
</evidence>
<dbReference type="Gene3D" id="1.10.357.10">
    <property type="entry name" value="Tetracycline Repressor, domain 2"/>
    <property type="match status" value="1"/>
</dbReference>
<dbReference type="GO" id="GO:0000976">
    <property type="term" value="F:transcription cis-regulatory region binding"/>
    <property type="evidence" value="ECO:0007669"/>
    <property type="project" value="TreeGrafter"/>
</dbReference>
<evidence type="ECO:0000256" key="4">
    <source>
        <dbReference type="PROSITE-ProRule" id="PRU00335"/>
    </source>
</evidence>
<evidence type="ECO:0000256" key="1">
    <source>
        <dbReference type="ARBA" id="ARBA00023015"/>
    </source>
</evidence>
<dbReference type="AlphaFoldDB" id="A0A4R7JZY4"/>
<sequence length="217" mass="24275">MRYQDELFRQREELLLDTALALFRECGWEKVTVSQLAARAGVAKGTVYKHFASKEAIYASLALRFSRSCLEQYESMPHRPSPLESIREVIRAAFARMLSHPLEVQLCLHCDRPEFQSRLDESQRGAFQALDEQYNALFHRLVEAAVAAGEIPPKSPESLYWGVDAVFQGVMARIAAGGLGLERHATPSLEIYSEHVVEFITAGLLGRFPDPGPEASP</sequence>
<dbReference type="PANTHER" id="PTHR30055">
    <property type="entry name" value="HTH-TYPE TRANSCRIPTIONAL REGULATOR RUTR"/>
    <property type="match status" value="1"/>
</dbReference>
<comment type="caution">
    <text evidence="6">The sequence shown here is derived from an EMBL/GenBank/DDBJ whole genome shotgun (WGS) entry which is preliminary data.</text>
</comment>
<accession>A0A4R7JZY4</accession>
<dbReference type="Gene3D" id="1.10.10.60">
    <property type="entry name" value="Homeodomain-like"/>
    <property type="match status" value="1"/>
</dbReference>
<evidence type="ECO:0000256" key="3">
    <source>
        <dbReference type="ARBA" id="ARBA00023163"/>
    </source>
</evidence>
<organism evidence="6 7">
    <name type="scientific">Halospina denitrificans</name>
    <dbReference type="NCBI Taxonomy" id="332522"/>
    <lineage>
        <taxon>Bacteria</taxon>
        <taxon>Pseudomonadati</taxon>
        <taxon>Pseudomonadota</taxon>
        <taxon>Gammaproteobacteria</taxon>
        <taxon>Halospina</taxon>
    </lineage>
</organism>
<dbReference type="SUPFAM" id="SSF46689">
    <property type="entry name" value="Homeodomain-like"/>
    <property type="match status" value="1"/>
</dbReference>
<reference evidence="6 7" key="1">
    <citation type="submission" date="2019-03" db="EMBL/GenBank/DDBJ databases">
        <title>Genomic Encyclopedia of Type Strains, Phase IV (KMG-IV): sequencing the most valuable type-strain genomes for metagenomic binning, comparative biology and taxonomic classification.</title>
        <authorList>
            <person name="Goeker M."/>
        </authorList>
    </citation>
    <scope>NUCLEOTIDE SEQUENCE [LARGE SCALE GENOMIC DNA]</scope>
    <source>
        <strain evidence="6 7">DSM 15505</strain>
    </source>
</reference>
<dbReference type="Pfam" id="PF00440">
    <property type="entry name" value="TetR_N"/>
    <property type="match status" value="1"/>
</dbReference>
<dbReference type="RefSeq" id="WP_133734532.1">
    <property type="nucleotide sequence ID" value="NZ_SOAX01000001.1"/>
</dbReference>
<keyword evidence="3" id="KW-0804">Transcription</keyword>
<keyword evidence="2 4" id="KW-0238">DNA-binding</keyword>
<evidence type="ECO:0000313" key="6">
    <source>
        <dbReference type="EMBL" id="TDT44111.1"/>
    </source>
</evidence>
<dbReference type="PROSITE" id="PS50977">
    <property type="entry name" value="HTH_TETR_2"/>
    <property type="match status" value="1"/>
</dbReference>
<keyword evidence="1" id="KW-0805">Transcription regulation</keyword>
<feature type="domain" description="HTH tetR-type" evidence="5">
    <location>
        <begin position="9"/>
        <end position="69"/>
    </location>
</feature>